<organism evidence="1 2">
    <name type="scientific">Fusarium decemcellulare</name>
    <dbReference type="NCBI Taxonomy" id="57161"/>
    <lineage>
        <taxon>Eukaryota</taxon>
        <taxon>Fungi</taxon>
        <taxon>Dikarya</taxon>
        <taxon>Ascomycota</taxon>
        <taxon>Pezizomycotina</taxon>
        <taxon>Sordariomycetes</taxon>
        <taxon>Hypocreomycetidae</taxon>
        <taxon>Hypocreales</taxon>
        <taxon>Nectriaceae</taxon>
        <taxon>Fusarium</taxon>
        <taxon>Fusarium decemcellulare species complex</taxon>
    </lineage>
</organism>
<reference evidence="1" key="1">
    <citation type="submission" date="2022-08" db="EMBL/GenBank/DDBJ databases">
        <title>Genome Sequence of Fusarium decemcellulare.</title>
        <authorList>
            <person name="Buettner E."/>
        </authorList>
    </citation>
    <scope>NUCLEOTIDE SEQUENCE</scope>
    <source>
        <strain evidence="1">Babe19</strain>
    </source>
</reference>
<gene>
    <name evidence="1" type="ORF">NM208_g4589</name>
</gene>
<protein>
    <submittedName>
        <fullName evidence="1">Uncharacterized protein</fullName>
    </submittedName>
</protein>
<accession>A0ACC1SK93</accession>
<name>A0ACC1SK93_9HYPO</name>
<keyword evidence="2" id="KW-1185">Reference proteome</keyword>
<comment type="caution">
    <text evidence="1">The sequence shown here is derived from an EMBL/GenBank/DDBJ whole genome shotgun (WGS) entry which is preliminary data.</text>
</comment>
<proteinExistence type="predicted"/>
<evidence type="ECO:0000313" key="1">
    <source>
        <dbReference type="EMBL" id="KAJ3541490.1"/>
    </source>
</evidence>
<dbReference type="EMBL" id="JANRMS010000349">
    <property type="protein sequence ID" value="KAJ3541490.1"/>
    <property type="molecule type" value="Genomic_DNA"/>
</dbReference>
<evidence type="ECO:0000313" key="2">
    <source>
        <dbReference type="Proteomes" id="UP001148629"/>
    </source>
</evidence>
<dbReference type="Proteomes" id="UP001148629">
    <property type="component" value="Unassembled WGS sequence"/>
</dbReference>
<sequence length="202" mass="23143">MASIQIMQLAYQELDASGNLDELPLLVKDEMTAVHSLLSCEQGEYMLQALKCVAEFLDDSIPFDNDKARQHRNQTVSRLKLLLKDGAEELLRRHPYNNSVHLMVLLDVPPKSRQNSTSWLEKLLSSKVDPNVRWKLSPLHLAAQERNKIAYDLLIRYHADATIRDEHGLLPIDYEKQQSPTNKAQQSHLERNEVKLAPVAEE</sequence>